<dbReference type="InterPro" id="IPR058752">
    <property type="entry name" value="RDRP_C_head"/>
</dbReference>
<dbReference type="Proteomes" id="UP000265520">
    <property type="component" value="Unassembled WGS sequence"/>
</dbReference>
<proteinExistence type="predicted"/>
<evidence type="ECO:0000313" key="2">
    <source>
        <dbReference type="EMBL" id="MCI05580.1"/>
    </source>
</evidence>
<keyword evidence="2" id="KW-0548">Nucleotidyltransferase</keyword>
<evidence type="ECO:0000259" key="1">
    <source>
        <dbReference type="Pfam" id="PF26253"/>
    </source>
</evidence>
<protein>
    <submittedName>
        <fullName evidence="2">Putative RNA-dependent RNA polymerase 5-like</fullName>
    </submittedName>
</protein>
<name>A0A392P265_9FABA</name>
<comment type="caution">
    <text evidence="2">The sequence shown here is derived from an EMBL/GenBank/DDBJ whole genome shotgun (WGS) entry which is preliminary data.</text>
</comment>
<keyword evidence="2" id="KW-0696">RNA-directed RNA polymerase</keyword>
<accession>A0A392P265</accession>
<reference evidence="2 3" key="1">
    <citation type="journal article" date="2018" name="Front. Plant Sci.">
        <title>Red Clover (Trifolium pratense) and Zigzag Clover (T. medium) - A Picture of Genomic Similarities and Differences.</title>
        <authorList>
            <person name="Dluhosova J."/>
            <person name="Istvanek J."/>
            <person name="Nedelnik J."/>
            <person name="Repkova J."/>
        </authorList>
    </citation>
    <scope>NUCLEOTIDE SEQUENCE [LARGE SCALE GENOMIC DNA]</scope>
    <source>
        <strain evidence="3">cv. 10/8</strain>
        <tissue evidence="2">Leaf</tissue>
    </source>
</reference>
<dbReference type="Pfam" id="PF26253">
    <property type="entry name" value="RdRP_head"/>
    <property type="match status" value="1"/>
</dbReference>
<dbReference type="AlphaFoldDB" id="A0A392P265"/>
<keyword evidence="3" id="KW-1185">Reference proteome</keyword>
<dbReference type="GO" id="GO:0003968">
    <property type="term" value="F:RNA-directed RNA polymerase activity"/>
    <property type="evidence" value="ECO:0007669"/>
    <property type="project" value="UniProtKB-KW"/>
</dbReference>
<feature type="non-terminal residue" evidence="2">
    <location>
        <position position="1"/>
    </location>
</feature>
<sequence length="138" mass="15608">IRKLPCFDVEIPDHYKHKWSRLYIQYRKDMSTALNGKRPNSNEEANEVIKLYKQIFNGAINIADGSKSITDIYNEALAVYHVIYDYAIAKKDVARCGFAWKVAGSVLVRKAFKSMDINEPSPTDVALDMVISTQGPGH</sequence>
<keyword evidence="2" id="KW-0808">Transferase</keyword>
<feature type="domain" description="RDRP C-terminal head" evidence="1">
    <location>
        <begin position="38"/>
        <end position="110"/>
    </location>
</feature>
<dbReference type="EMBL" id="LXQA010059098">
    <property type="protein sequence ID" value="MCI05580.1"/>
    <property type="molecule type" value="Genomic_DNA"/>
</dbReference>
<organism evidence="2 3">
    <name type="scientific">Trifolium medium</name>
    <dbReference type="NCBI Taxonomy" id="97028"/>
    <lineage>
        <taxon>Eukaryota</taxon>
        <taxon>Viridiplantae</taxon>
        <taxon>Streptophyta</taxon>
        <taxon>Embryophyta</taxon>
        <taxon>Tracheophyta</taxon>
        <taxon>Spermatophyta</taxon>
        <taxon>Magnoliopsida</taxon>
        <taxon>eudicotyledons</taxon>
        <taxon>Gunneridae</taxon>
        <taxon>Pentapetalae</taxon>
        <taxon>rosids</taxon>
        <taxon>fabids</taxon>
        <taxon>Fabales</taxon>
        <taxon>Fabaceae</taxon>
        <taxon>Papilionoideae</taxon>
        <taxon>50 kb inversion clade</taxon>
        <taxon>NPAAA clade</taxon>
        <taxon>Hologalegina</taxon>
        <taxon>IRL clade</taxon>
        <taxon>Trifolieae</taxon>
        <taxon>Trifolium</taxon>
    </lineage>
</organism>
<evidence type="ECO:0000313" key="3">
    <source>
        <dbReference type="Proteomes" id="UP000265520"/>
    </source>
</evidence>